<feature type="non-terminal residue" evidence="4">
    <location>
        <position position="298"/>
    </location>
</feature>
<feature type="region of interest" description="Disordered" evidence="1">
    <location>
        <begin position="28"/>
        <end position="70"/>
    </location>
</feature>
<dbReference type="RefSeq" id="XP_002176913.1">
    <property type="nucleotide sequence ID" value="XM_002176877.1"/>
</dbReference>
<proteinExistence type="predicted"/>
<feature type="transmembrane region" description="Helical" evidence="2">
    <location>
        <begin position="248"/>
        <end position="268"/>
    </location>
</feature>
<accession>B7FQQ9</accession>
<dbReference type="InParanoid" id="B7FQQ9"/>
<keyword evidence="5" id="KW-1185">Reference proteome</keyword>
<dbReference type="KEGG" id="pti:PHATRDRAFT_43131"/>
<evidence type="ECO:0000313" key="5">
    <source>
        <dbReference type="Proteomes" id="UP000000759"/>
    </source>
</evidence>
<keyword evidence="2" id="KW-0812">Transmembrane</keyword>
<evidence type="ECO:0000313" key="4">
    <source>
        <dbReference type="EMBL" id="EEC51376.1"/>
    </source>
</evidence>
<feature type="signal peptide" evidence="3">
    <location>
        <begin position="1"/>
        <end position="20"/>
    </location>
</feature>
<gene>
    <name evidence="4" type="ORF">PHATRDRAFT_43131</name>
</gene>
<dbReference type="PaxDb" id="2850-Phatr43131"/>
<name>B7FQQ9_PHATC</name>
<evidence type="ECO:0000256" key="3">
    <source>
        <dbReference type="SAM" id="SignalP"/>
    </source>
</evidence>
<dbReference type="GeneID" id="7196743"/>
<dbReference type="Proteomes" id="UP000000759">
    <property type="component" value="Chromosome 1"/>
</dbReference>
<dbReference type="eggNOG" id="ENOG502S6TZ">
    <property type="taxonomic scope" value="Eukaryota"/>
</dbReference>
<dbReference type="HOGENOM" id="CLU_817521_0_0_1"/>
<protein>
    <submittedName>
        <fullName evidence="4">Uncharacterized protein</fullName>
    </submittedName>
</protein>
<dbReference type="EMBL" id="CM000605">
    <property type="protein sequence ID" value="EEC51376.1"/>
    <property type="molecule type" value="Genomic_DNA"/>
</dbReference>
<keyword evidence="2" id="KW-0472">Membrane</keyword>
<evidence type="ECO:0000256" key="1">
    <source>
        <dbReference type="SAM" id="MobiDB-lite"/>
    </source>
</evidence>
<sequence>MHRSVFSAVLMVVGVASTVAFSLNRIGGQTAPPTAGRPSEVLLHATSGDNRKRKRRRKTVPGAVSPDPIKDAQEKIEGVESEANDGDGLTKDDLLNVARVANFEFNPISEIAVGIEDEKVAQKTPENVIRLPDIKEAKKKKQMEEELARMAEEEEKSKVKIKRSDKEAFRRLLEQQPFADADDSFFEEEAYGTVSALLGERAKPFIGIPTGPLQVGHFVGALGLLLMAYVEYPGFPLTNLPTPLRDCLQGGLGTIYAINTVLAVLALFKAGERGQPKWLWIAKTFSVGGLAYDQLTQL</sequence>
<reference evidence="4 5" key="1">
    <citation type="journal article" date="2008" name="Nature">
        <title>The Phaeodactylum genome reveals the evolutionary history of diatom genomes.</title>
        <authorList>
            <person name="Bowler C."/>
            <person name="Allen A.E."/>
            <person name="Badger J.H."/>
            <person name="Grimwood J."/>
            <person name="Jabbari K."/>
            <person name="Kuo A."/>
            <person name="Maheswari U."/>
            <person name="Martens C."/>
            <person name="Maumus F."/>
            <person name="Otillar R.P."/>
            <person name="Rayko E."/>
            <person name="Salamov A."/>
            <person name="Vandepoele K."/>
            <person name="Beszteri B."/>
            <person name="Gruber A."/>
            <person name="Heijde M."/>
            <person name="Katinka M."/>
            <person name="Mock T."/>
            <person name="Valentin K."/>
            <person name="Verret F."/>
            <person name="Berges J.A."/>
            <person name="Brownlee C."/>
            <person name="Cadoret J.P."/>
            <person name="Chiovitti A."/>
            <person name="Choi C.J."/>
            <person name="Coesel S."/>
            <person name="De Martino A."/>
            <person name="Detter J.C."/>
            <person name="Durkin C."/>
            <person name="Falciatore A."/>
            <person name="Fournet J."/>
            <person name="Haruta M."/>
            <person name="Huysman M.J."/>
            <person name="Jenkins B.D."/>
            <person name="Jiroutova K."/>
            <person name="Jorgensen R.E."/>
            <person name="Joubert Y."/>
            <person name="Kaplan A."/>
            <person name="Kroger N."/>
            <person name="Kroth P.G."/>
            <person name="La Roche J."/>
            <person name="Lindquist E."/>
            <person name="Lommer M."/>
            <person name="Martin-Jezequel V."/>
            <person name="Lopez P.J."/>
            <person name="Lucas S."/>
            <person name="Mangogna M."/>
            <person name="McGinnis K."/>
            <person name="Medlin L.K."/>
            <person name="Montsant A."/>
            <person name="Oudot-Le Secq M.P."/>
            <person name="Napoli C."/>
            <person name="Obornik M."/>
            <person name="Parker M.S."/>
            <person name="Petit J.L."/>
            <person name="Porcel B.M."/>
            <person name="Poulsen N."/>
            <person name="Robison M."/>
            <person name="Rychlewski L."/>
            <person name="Rynearson T.A."/>
            <person name="Schmutz J."/>
            <person name="Shapiro H."/>
            <person name="Siaut M."/>
            <person name="Stanley M."/>
            <person name="Sussman M.R."/>
            <person name="Taylor A.R."/>
            <person name="Vardi A."/>
            <person name="von Dassow P."/>
            <person name="Vyverman W."/>
            <person name="Willis A."/>
            <person name="Wyrwicz L.S."/>
            <person name="Rokhsar D.S."/>
            <person name="Weissenbach J."/>
            <person name="Armbrust E.V."/>
            <person name="Green B.R."/>
            <person name="Van de Peer Y."/>
            <person name="Grigoriev I.V."/>
        </authorList>
    </citation>
    <scope>NUCLEOTIDE SEQUENCE [LARGE SCALE GENOMIC DNA]</scope>
    <source>
        <strain evidence="4 5">CCAP 1055/1</strain>
    </source>
</reference>
<feature type="chain" id="PRO_5002855203" evidence="3">
    <location>
        <begin position="21"/>
        <end position="298"/>
    </location>
</feature>
<evidence type="ECO:0000256" key="2">
    <source>
        <dbReference type="SAM" id="Phobius"/>
    </source>
</evidence>
<keyword evidence="2" id="KW-1133">Transmembrane helix</keyword>
<dbReference type="AlphaFoldDB" id="B7FQQ9"/>
<keyword evidence="3" id="KW-0732">Signal</keyword>
<reference evidence="5" key="2">
    <citation type="submission" date="2008-08" db="EMBL/GenBank/DDBJ databases">
        <authorList>
            <consortium name="Diatom Consortium"/>
            <person name="Grigoriev I."/>
            <person name="Grimwood J."/>
            <person name="Kuo A."/>
            <person name="Otillar R.P."/>
            <person name="Salamov A."/>
            <person name="Detter J.C."/>
            <person name="Lindquist E."/>
            <person name="Shapiro H."/>
            <person name="Lucas S."/>
            <person name="Glavina del Rio T."/>
            <person name="Pitluck S."/>
            <person name="Rokhsar D."/>
            <person name="Bowler C."/>
        </authorList>
    </citation>
    <scope>GENOME REANNOTATION</scope>
    <source>
        <strain evidence="5">CCAP 1055/1</strain>
    </source>
</reference>
<dbReference type="OrthoDB" id="5813at2759"/>
<organism evidence="4 5">
    <name type="scientific">Phaeodactylum tricornutum (strain CCAP 1055/1)</name>
    <dbReference type="NCBI Taxonomy" id="556484"/>
    <lineage>
        <taxon>Eukaryota</taxon>
        <taxon>Sar</taxon>
        <taxon>Stramenopiles</taxon>
        <taxon>Ochrophyta</taxon>
        <taxon>Bacillariophyta</taxon>
        <taxon>Bacillariophyceae</taxon>
        <taxon>Bacillariophycidae</taxon>
        <taxon>Naviculales</taxon>
        <taxon>Phaeodactylaceae</taxon>
        <taxon>Phaeodactylum</taxon>
    </lineage>
</organism>